<proteinExistence type="predicted"/>
<accession>A0ABN2JY18</accession>
<name>A0ABN2JY18_9ACTN</name>
<gene>
    <name evidence="1" type="ORF">GCM10009710_24050</name>
</gene>
<dbReference type="SUPFAM" id="SSF141694">
    <property type="entry name" value="AF2212/PG0164-like"/>
    <property type="match status" value="1"/>
</dbReference>
<evidence type="ECO:0000313" key="2">
    <source>
        <dbReference type="Proteomes" id="UP001501057"/>
    </source>
</evidence>
<sequence>MATFETTLFQQGNNTGIEVPEPVVEALAAGKRAPVVVDVNGFEYRSTIAVMGGKYLIPFSSDKREATGLGGGDAITVTLTVDTAPRTVEVPEDLAAALAGTGLREAFDQLAPSKQKAHVTNVEGAKAADTRARRVAKIITDLGPALP</sequence>
<keyword evidence="2" id="KW-1185">Reference proteome</keyword>
<dbReference type="Pfam" id="PF13376">
    <property type="entry name" value="OmdA"/>
    <property type="match status" value="1"/>
</dbReference>
<dbReference type="Gene3D" id="2.40.30.100">
    <property type="entry name" value="AF2212/PG0164-like"/>
    <property type="match status" value="1"/>
</dbReference>
<protein>
    <recommendedName>
        <fullName evidence="3">DUF1905 domain-containing protein</fullName>
    </recommendedName>
</protein>
<reference evidence="1 2" key="1">
    <citation type="journal article" date="2019" name="Int. J. Syst. Evol. Microbiol.">
        <title>The Global Catalogue of Microorganisms (GCM) 10K type strain sequencing project: providing services to taxonomists for standard genome sequencing and annotation.</title>
        <authorList>
            <consortium name="The Broad Institute Genomics Platform"/>
            <consortium name="The Broad Institute Genome Sequencing Center for Infectious Disease"/>
            <person name="Wu L."/>
            <person name="Ma J."/>
        </authorList>
    </citation>
    <scope>NUCLEOTIDE SEQUENCE [LARGE SCALE GENOMIC DNA]</scope>
    <source>
        <strain evidence="1 2">JCM 13518</strain>
    </source>
</reference>
<dbReference type="InterPro" id="IPR015018">
    <property type="entry name" value="DUF1905"/>
</dbReference>
<dbReference type="EMBL" id="BAAAME010000004">
    <property type="protein sequence ID" value="GAA1743155.1"/>
    <property type="molecule type" value="Genomic_DNA"/>
</dbReference>
<evidence type="ECO:0000313" key="1">
    <source>
        <dbReference type="EMBL" id="GAA1743155.1"/>
    </source>
</evidence>
<dbReference type="Pfam" id="PF08922">
    <property type="entry name" value="DUF1905"/>
    <property type="match status" value="1"/>
</dbReference>
<comment type="caution">
    <text evidence="1">The sequence shown here is derived from an EMBL/GenBank/DDBJ whole genome shotgun (WGS) entry which is preliminary data.</text>
</comment>
<dbReference type="InterPro" id="IPR037079">
    <property type="entry name" value="AF2212/PG0164-like_sf"/>
</dbReference>
<dbReference type="Proteomes" id="UP001501057">
    <property type="component" value="Unassembled WGS sequence"/>
</dbReference>
<dbReference type="RefSeq" id="WP_344201860.1">
    <property type="nucleotide sequence ID" value="NZ_BAAAME010000004.1"/>
</dbReference>
<organism evidence="1 2">
    <name type="scientific">Aeromicrobium alkaliterrae</name>
    <dbReference type="NCBI Taxonomy" id="302168"/>
    <lineage>
        <taxon>Bacteria</taxon>
        <taxon>Bacillati</taxon>
        <taxon>Actinomycetota</taxon>
        <taxon>Actinomycetes</taxon>
        <taxon>Propionibacteriales</taxon>
        <taxon>Nocardioidaceae</taxon>
        <taxon>Aeromicrobium</taxon>
    </lineage>
</organism>
<evidence type="ECO:0008006" key="3">
    <source>
        <dbReference type="Google" id="ProtNLM"/>
    </source>
</evidence>